<keyword evidence="2" id="KW-0472">Membrane</keyword>
<name>Q22N24_TETTS</name>
<evidence type="ECO:0000256" key="2">
    <source>
        <dbReference type="SAM" id="Phobius"/>
    </source>
</evidence>
<dbReference type="OrthoDB" id="301363at2759"/>
<evidence type="ECO:0000313" key="3">
    <source>
        <dbReference type="EMBL" id="EAR86652.2"/>
    </source>
</evidence>
<organism evidence="3 4">
    <name type="scientific">Tetrahymena thermophila (strain SB210)</name>
    <dbReference type="NCBI Taxonomy" id="312017"/>
    <lineage>
        <taxon>Eukaryota</taxon>
        <taxon>Sar</taxon>
        <taxon>Alveolata</taxon>
        <taxon>Ciliophora</taxon>
        <taxon>Intramacronucleata</taxon>
        <taxon>Oligohymenophorea</taxon>
        <taxon>Hymenostomatida</taxon>
        <taxon>Tetrahymenina</taxon>
        <taxon>Tetrahymenidae</taxon>
        <taxon>Tetrahymena</taxon>
    </lineage>
</organism>
<gene>
    <name evidence="3" type="ORF">TTHERM_00028500</name>
</gene>
<keyword evidence="2" id="KW-1133">Transmembrane helix</keyword>
<dbReference type="KEGG" id="tet:TTHERM_00028500"/>
<feature type="transmembrane region" description="Helical" evidence="2">
    <location>
        <begin position="54"/>
        <end position="76"/>
    </location>
</feature>
<feature type="region of interest" description="Disordered" evidence="1">
    <location>
        <begin position="363"/>
        <end position="401"/>
    </location>
</feature>
<dbReference type="AlphaFoldDB" id="Q22N24"/>
<keyword evidence="4" id="KW-1185">Reference proteome</keyword>
<reference evidence="4" key="1">
    <citation type="journal article" date="2006" name="PLoS Biol.">
        <title>Macronuclear genome sequence of the ciliate Tetrahymena thermophila, a model eukaryote.</title>
        <authorList>
            <person name="Eisen J.A."/>
            <person name="Coyne R.S."/>
            <person name="Wu M."/>
            <person name="Wu D."/>
            <person name="Thiagarajan M."/>
            <person name="Wortman J.R."/>
            <person name="Badger J.H."/>
            <person name="Ren Q."/>
            <person name="Amedeo P."/>
            <person name="Jones K.M."/>
            <person name="Tallon L.J."/>
            <person name="Delcher A.L."/>
            <person name="Salzberg S.L."/>
            <person name="Silva J.C."/>
            <person name="Haas B.J."/>
            <person name="Majoros W.H."/>
            <person name="Farzad M."/>
            <person name="Carlton J.M."/>
            <person name="Smith R.K. Jr."/>
            <person name="Garg J."/>
            <person name="Pearlman R.E."/>
            <person name="Karrer K.M."/>
            <person name="Sun L."/>
            <person name="Manning G."/>
            <person name="Elde N.C."/>
            <person name="Turkewitz A.P."/>
            <person name="Asai D.J."/>
            <person name="Wilkes D.E."/>
            <person name="Wang Y."/>
            <person name="Cai H."/>
            <person name="Collins K."/>
            <person name="Stewart B.A."/>
            <person name="Lee S.R."/>
            <person name="Wilamowska K."/>
            <person name="Weinberg Z."/>
            <person name="Ruzzo W.L."/>
            <person name="Wloga D."/>
            <person name="Gaertig J."/>
            <person name="Frankel J."/>
            <person name="Tsao C.-C."/>
            <person name="Gorovsky M.A."/>
            <person name="Keeling P.J."/>
            <person name="Waller R.F."/>
            <person name="Patron N.J."/>
            <person name="Cherry J.M."/>
            <person name="Stover N.A."/>
            <person name="Krieger C.J."/>
            <person name="del Toro C."/>
            <person name="Ryder H.F."/>
            <person name="Williamson S.C."/>
            <person name="Barbeau R.A."/>
            <person name="Hamilton E.P."/>
            <person name="Orias E."/>
        </authorList>
    </citation>
    <scope>NUCLEOTIDE SEQUENCE [LARGE SCALE GENOMIC DNA]</scope>
    <source>
        <strain evidence="4">SB210</strain>
    </source>
</reference>
<feature type="region of interest" description="Disordered" evidence="1">
    <location>
        <begin position="459"/>
        <end position="485"/>
    </location>
</feature>
<keyword evidence="2 3" id="KW-0812">Transmembrane</keyword>
<evidence type="ECO:0000313" key="4">
    <source>
        <dbReference type="Proteomes" id="UP000009168"/>
    </source>
</evidence>
<dbReference type="InParanoid" id="Q22N24"/>
<sequence length="734" mass="84642">MKILSITIQNKKGQILFMVTSNNFSHEQGVRYSNSIYEYILSVSKQEKKVDKTIIIDSSIICICYIIQELIILVLVPTSQTQIGFEGAKKLSSYFKSNSKMEDLNKKYILINQMLEDFLYTRELNLSKVFQFKLQQGEKMHQIYSKQQADFEVFNSFLDMDNSKENKEMKSIANIPLRYWTQVQQNIQKVNLIVQQSKEISINVTAATDNANQTSVQSKYKKIIEQQRNLFYRYAFKLTTKVATQPKRPLTNYQQVSMIPKHQIKLDSISSHDIQGGYHRKNNSVTTQYMHYQKETIQNGNISQTPTSVATVDLLDMDFFSTSSKSQQQQIYNPQPQIQQNITHRPVQIPIQKQESNVLDLLDSEDEDETPTTSQAAPKINTNNQIYQNNNNNNNLINKPINQNGINNGQINTTPLPNLQAQPNRYSSIFGNKVTQQNPLPQNTLNQNVAQNQQRMSLPANNNNAAQPNITPKPPLQPNQQQSNLQKNDVSLKIQEKLQIIQKDNNFPQGFQLNGQITVQGDFKDDVVLIELKGKNWDPQITKHRGTPNTFPYRTNKENTAYQIKVDKSSLSQPKPVIDLLMNSQLILKAQQIPLFFLYQYETKQAQSINFRFQYMVNQKWNSSLFDVQFYIVLDDRLIFSDMQHNPFASSYQNKTLLWKTQKLNANSKGNLSLTLHGINLQPQEILKYIRLCMKSDSILADLDAQMTTLTPGRTIHQAQKQMLIEYKILPNSN</sequence>
<dbReference type="HOGENOM" id="CLU_520254_0_0_1"/>
<accession>Q22N24</accession>
<dbReference type="eggNOG" id="ENOG502ST21">
    <property type="taxonomic scope" value="Eukaryota"/>
</dbReference>
<feature type="compositionally biased region" description="Low complexity" evidence="1">
    <location>
        <begin position="380"/>
        <end position="401"/>
    </location>
</feature>
<dbReference type="Proteomes" id="UP000009168">
    <property type="component" value="Unassembled WGS sequence"/>
</dbReference>
<protein>
    <submittedName>
        <fullName evidence="3">Transmembrane protein, putative</fullName>
    </submittedName>
</protein>
<dbReference type="EMBL" id="GG662720">
    <property type="protein sequence ID" value="EAR86652.2"/>
    <property type="molecule type" value="Genomic_DNA"/>
</dbReference>
<proteinExistence type="predicted"/>
<dbReference type="RefSeq" id="XP_976846.2">
    <property type="nucleotide sequence ID" value="XM_971753.2"/>
</dbReference>
<dbReference type="GeneID" id="7842244"/>
<evidence type="ECO:0000256" key="1">
    <source>
        <dbReference type="SAM" id="MobiDB-lite"/>
    </source>
</evidence>